<reference evidence="2 3" key="1">
    <citation type="submission" date="2020-04" db="EMBL/GenBank/DDBJ databases">
        <title>Molecular characterization of pseudomonads from Agaricus bisporus reveal novel blotch 2 pathogens in Western Europe.</title>
        <authorList>
            <person name="Taparia T."/>
            <person name="Krijger M."/>
            <person name="Haynes E."/>
            <person name="Elpinstone J.G."/>
            <person name="Noble R."/>
            <person name="Van Der Wolf J."/>
        </authorList>
    </citation>
    <scope>NUCLEOTIDE SEQUENCE [LARGE SCALE GENOMIC DNA]</scope>
    <source>
        <strain evidence="2 3">P7765</strain>
    </source>
</reference>
<protein>
    <submittedName>
        <fullName evidence="2">General secretion pathway protein GspL</fullName>
    </submittedName>
</protein>
<dbReference type="EMBL" id="JACARV010000015">
    <property type="protein sequence ID" value="NWC79953.1"/>
    <property type="molecule type" value="Genomic_DNA"/>
</dbReference>
<dbReference type="Pfam" id="PF05134">
    <property type="entry name" value="T2SSL"/>
    <property type="match status" value="1"/>
</dbReference>
<dbReference type="RefSeq" id="WP_161871372.1">
    <property type="nucleotide sequence ID" value="NZ_JACARV010000015.1"/>
</dbReference>
<evidence type="ECO:0000313" key="3">
    <source>
        <dbReference type="Proteomes" id="UP000542695"/>
    </source>
</evidence>
<dbReference type="AlphaFoldDB" id="A0A7Y8D246"/>
<proteinExistence type="predicted"/>
<dbReference type="Gene3D" id="3.30.420.380">
    <property type="match status" value="1"/>
</dbReference>
<organism evidence="2 3">
    <name type="scientific">Pseudomonas putida</name>
    <name type="common">Arthrobacter siderocapsulatus</name>
    <dbReference type="NCBI Taxonomy" id="303"/>
    <lineage>
        <taxon>Bacteria</taxon>
        <taxon>Pseudomonadati</taxon>
        <taxon>Pseudomonadota</taxon>
        <taxon>Gammaproteobacteria</taxon>
        <taxon>Pseudomonadales</taxon>
        <taxon>Pseudomonadaceae</taxon>
        <taxon>Pseudomonas</taxon>
    </lineage>
</organism>
<evidence type="ECO:0000259" key="1">
    <source>
        <dbReference type="Pfam" id="PF05134"/>
    </source>
</evidence>
<dbReference type="InterPro" id="IPR007813">
    <property type="entry name" value="PilN"/>
</dbReference>
<dbReference type="PANTHER" id="PTHR40278:SF1">
    <property type="entry name" value="DNA UTILIZATION PROTEIN HOFN"/>
    <property type="match status" value="1"/>
</dbReference>
<dbReference type="InterPro" id="IPR052534">
    <property type="entry name" value="Extracell_DNA_Util/SecSys_Comp"/>
</dbReference>
<dbReference type="InterPro" id="IPR024230">
    <property type="entry name" value="GspL_cyto_dom"/>
</dbReference>
<dbReference type="SUPFAM" id="SSF53067">
    <property type="entry name" value="Actin-like ATPase domain"/>
    <property type="match status" value="1"/>
</dbReference>
<dbReference type="PANTHER" id="PTHR40278">
    <property type="entry name" value="DNA UTILIZATION PROTEIN HOFN"/>
    <property type="match status" value="1"/>
</dbReference>
<dbReference type="Pfam" id="PF05137">
    <property type="entry name" value="PilN"/>
    <property type="match status" value="1"/>
</dbReference>
<gene>
    <name evidence="2" type="ORF">HX798_06570</name>
</gene>
<dbReference type="Proteomes" id="UP000542695">
    <property type="component" value="Unassembled WGS sequence"/>
</dbReference>
<feature type="domain" description="GspL cytoplasmic actin-ATPase-like" evidence="1">
    <location>
        <begin position="74"/>
        <end position="159"/>
    </location>
</feature>
<name>A0A7Y8D246_PSEPU</name>
<dbReference type="InterPro" id="IPR043129">
    <property type="entry name" value="ATPase_NBD"/>
</dbReference>
<comment type="caution">
    <text evidence="2">The sequence shown here is derived from an EMBL/GenBank/DDBJ whole genome shotgun (WGS) entry which is preliminary data.</text>
</comment>
<accession>A0A7Y8D246</accession>
<evidence type="ECO:0000313" key="2">
    <source>
        <dbReference type="EMBL" id="NWC79953.1"/>
    </source>
</evidence>
<sequence>MAGLIRLAKHCAARWGSQQQLYQARWRASRARHWLSAWRAELLGMLPQAVAARLGNGNTPQVLPWPLPADCQHSQPAVLLLPASHVLTQHIELPVAATRNLMQVLAYEIDRYTPYTADQVHFVARVAQRRAPQAQVELVAIARSTLDTLLVACGEQGVHLVGIDALDARGERLMIDLLPAESARTRSRPGQLGRWLWLSCAACCVMLGAAWLERRQGEVLAMQREVAAQREAAQQVQHLRQALDTTLGASTYLASLKAQRPTVTALLADLTACVGDDTWIEQLEVSDGTQVTFTGQSERTSALLAQVKTCTTLEHAQFKGIIQADKTTGRERFSITAQLSQEVPHAPTH</sequence>